<evidence type="ECO:0000256" key="1">
    <source>
        <dbReference type="SAM" id="Phobius"/>
    </source>
</evidence>
<keyword evidence="3" id="KW-1185">Reference proteome</keyword>
<evidence type="ECO:0000313" key="2">
    <source>
        <dbReference type="EMBL" id="TFK24435.1"/>
    </source>
</evidence>
<sequence>MDSHFDGYDCVLPSLGPLTILNILILAGIKLEKFRWLFSDSSLAMTSCRMAESFLYTNPMFHSHITDRKEFYAAITRFIILLHLSLDIEVGDDGKIVPKASITDRHFAGFIEFILSKIWYDDSTPDKMQYKHESSFLGLLLGDKEAHETALRAMFVYNYIIAEEGVVGGYIFEYAILKPNLQADPHRADFDKLMSVVRNGLPSGAELLLSCLPRVEDADPIVEHKDRPISVSKKNVSYKHDLSNDNKIQTSKKRYRESDSTSDVAESFTTLLPAEYRCEYDGATLSSKAVFSPRTSTKLAVFR</sequence>
<feature type="transmembrane region" description="Helical" evidence="1">
    <location>
        <begin position="12"/>
        <end position="29"/>
    </location>
</feature>
<keyword evidence="1" id="KW-1133">Transmembrane helix</keyword>
<name>A0A5C3KW24_COPMA</name>
<dbReference type="Proteomes" id="UP000307440">
    <property type="component" value="Unassembled WGS sequence"/>
</dbReference>
<dbReference type="AlphaFoldDB" id="A0A5C3KW24"/>
<protein>
    <submittedName>
        <fullName evidence="2">Uncharacterized protein</fullName>
    </submittedName>
</protein>
<keyword evidence="1" id="KW-0812">Transmembrane</keyword>
<accession>A0A5C3KW24</accession>
<dbReference type="EMBL" id="ML210200">
    <property type="protein sequence ID" value="TFK24435.1"/>
    <property type="molecule type" value="Genomic_DNA"/>
</dbReference>
<reference evidence="2 3" key="1">
    <citation type="journal article" date="2019" name="Nat. Ecol. Evol.">
        <title>Megaphylogeny resolves global patterns of mushroom evolution.</title>
        <authorList>
            <person name="Varga T."/>
            <person name="Krizsan K."/>
            <person name="Foldi C."/>
            <person name="Dima B."/>
            <person name="Sanchez-Garcia M."/>
            <person name="Sanchez-Ramirez S."/>
            <person name="Szollosi G.J."/>
            <person name="Szarkandi J.G."/>
            <person name="Papp V."/>
            <person name="Albert L."/>
            <person name="Andreopoulos W."/>
            <person name="Angelini C."/>
            <person name="Antonin V."/>
            <person name="Barry K.W."/>
            <person name="Bougher N.L."/>
            <person name="Buchanan P."/>
            <person name="Buyck B."/>
            <person name="Bense V."/>
            <person name="Catcheside P."/>
            <person name="Chovatia M."/>
            <person name="Cooper J."/>
            <person name="Damon W."/>
            <person name="Desjardin D."/>
            <person name="Finy P."/>
            <person name="Geml J."/>
            <person name="Haridas S."/>
            <person name="Hughes K."/>
            <person name="Justo A."/>
            <person name="Karasinski D."/>
            <person name="Kautmanova I."/>
            <person name="Kiss B."/>
            <person name="Kocsube S."/>
            <person name="Kotiranta H."/>
            <person name="LaButti K.M."/>
            <person name="Lechner B.E."/>
            <person name="Liimatainen K."/>
            <person name="Lipzen A."/>
            <person name="Lukacs Z."/>
            <person name="Mihaltcheva S."/>
            <person name="Morgado L.N."/>
            <person name="Niskanen T."/>
            <person name="Noordeloos M.E."/>
            <person name="Ohm R.A."/>
            <person name="Ortiz-Santana B."/>
            <person name="Ovrebo C."/>
            <person name="Racz N."/>
            <person name="Riley R."/>
            <person name="Savchenko A."/>
            <person name="Shiryaev A."/>
            <person name="Soop K."/>
            <person name="Spirin V."/>
            <person name="Szebenyi C."/>
            <person name="Tomsovsky M."/>
            <person name="Tulloss R.E."/>
            <person name="Uehling J."/>
            <person name="Grigoriev I.V."/>
            <person name="Vagvolgyi C."/>
            <person name="Papp T."/>
            <person name="Martin F.M."/>
            <person name="Miettinen O."/>
            <person name="Hibbett D.S."/>
            <person name="Nagy L.G."/>
        </authorList>
    </citation>
    <scope>NUCLEOTIDE SEQUENCE [LARGE SCALE GENOMIC DNA]</scope>
    <source>
        <strain evidence="2 3">CBS 121175</strain>
    </source>
</reference>
<keyword evidence="1" id="KW-0472">Membrane</keyword>
<evidence type="ECO:0000313" key="3">
    <source>
        <dbReference type="Proteomes" id="UP000307440"/>
    </source>
</evidence>
<gene>
    <name evidence="2" type="ORF">FA15DRAFT_655868</name>
</gene>
<proteinExistence type="predicted"/>
<organism evidence="2 3">
    <name type="scientific">Coprinopsis marcescibilis</name>
    <name type="common">Agaric fungus</name>
    <name type="synonym">Psathyrella marcescibilis</name>
    <dbReference type="NCBI Taxonomy" id="230819"/>
    <lineage>
        <taxon>Eukaryota</taxon>
        <taxon>Fungi</taxon>
        <taxon>Dikarya</taxon>
        <taxon>Basidiomycota</taxon>
        <taxon>Agaricomycotina</taxon>
        <taxon>Agaricomycetes</taxon>
        <taxon>Agaricomycetidae</taxon>
        <taxon>Agaricales</taxon>
        <taxon>Agaricineae</taxon>
        <taxon>Psathyrellaceae</taxon>
        <taxon>Coprinopsis</taxon>
    </lineage>
</organism>